<protein>
    <submittedName>
        <fullName evidence="1">Uncharacterized protein</fullName>
    </submittedName>
</protein>
<organism evidence="1 2">
    <name type="scientific">Eubacterium limosum</name>
    <dbReference type="NCBI Taxonomy" id="1736"/>
    <lineage>
        <taxon>Bacteria</taxon>
        <taxon>Bacillati</taxon>
        <taxon>Bacillota</taxon>
        <taxon>Clostridia</taxon>
        <taxon>Eubacteriales</taxon>
        <taxon>Eubacteriaceae</taxon>
        <taxon>Eubacterium</taxon>
    </lineage>
</organism>
<dbReference type="EMBL" id="CP019962">
    <property type="protein sequence ID" value="ARD67014.1"/>
    <property type="molecule type" value="Genomic_DNA"/>
</dbReference>
<sequence length="168" mass="19516">MLLNQKADGVNLLNELDHLKSGQAPYTDVIRCYIGVFLFFTESVHFGDINGINAYFTEMLNLAERHCPELNTMIRERKAAISLKDGFFREAYDQYCELSNEEQFKSDTAYAIRIKANRALALYGLKRKTYAIVIHRWEDSVENAQSLEDRKQIEENILLLKSSEREKL</sequence>
<proteinExistence type="predicted"/>
<name>A0AAC9QWJ2_EUBLI</name>
<gene>
    <name evidence="1" type="ORF">B2M23_16400</name>
</gene>
<evidence type="ECO:0000313" key="2">
    <source>
        <dbReference type="Proteomes" id="UP000192391"/>
    </source>
</evidence>
<dbReference type="AlphaFoldDB" id="A0AAC9QWJ2"/>
<accession>A0AAC9QWJ2</accession>
<dbReference type="KEGG" id="elim:B2M23_16400"/>
<dbReference type="Proteomes" id="UP000192391">
    <property type="component" value="Chromosome"/>
</dbReference>
<dbReference type="RefSeq" id="WP_038352321.1">
    <property type="nucleotide sequence ID" value="NZ_CP019962.1"/>
</dbReference>
<evidence type="ECO:0000313" key="1">
    <source>
        <dbReference type="EMBL" id="ARD67014.1"/>
    </source>
</evidence>
<reference evidence="2" key="1">
    <citation type="journal article" date="2017" name="Sci. Rep.">
        <title>Determination of the Genome and Primary Transcriptome of Syngas Fermenting Eubacterium limosum ATCC 8486.</title>
        <authorList>
            <person name="Song Y."/>
            <person name="Shin J."/>
            <person name="Jeong Y."/>
            <person name="Jin S."/>
            <person name="Lee J.K."/>
            <person name="Kim D.R."/>
            <person name="Kim S.C."/>
            <person name="Cho S."/>
            <person name="Cho B.K."/>
        </authorList>
    </citation>
    <scope>NUCLEOTIDE SEQUENCE [LARGE SCALE GENOMIC DNA]</scope>
    <source>
        <strain evidence="2">ATCC 8486</strain>
    </source>
</reference>